<dbReference type="AlphaFoldDB" id="A0A915MMP7"/>
<evidence type="ECO:0000313" key="1">
    <source>
        <dbReference type="Proteomes" id="UP000887561"/>
    </source>
</evidence>
<protein>
    <submittedName>
        <fullName evidence="2">Uncharacterized protein</fullName>
    </submittedName>
</protein>
<evidence type="ECO:0000313" key="2">
    <source>
        <dbReference type="WBParaSite" id="scaffold45599_cov473.g24453"/>
    </source>
</evidence>
<proteinExistence type="predicted"/>
<sequence length="75" mass="8599">ALALDVHQTFDNEGNNLLTANRLKQVWLNNGSLKSQWEMYTQFQGREPNILAISNFYDPILSPLINEEKKYALGC</sequence>
<keyword evidence="1" id="KW-1185">Reference proteome</keyword>
<organism evidence="1 2">
    <name type="scientific">Meloidogyne javanica</name>
    <name type="common">Root-knot nematode worm</name>
    <dbReference type="NCBI Taxonomy" id="6303"/>
    <lineage>
        <taxon>Eukaryota</taxon>
        <taxon>Metazoa</taxon>
        <taxon>Ecdysozoa</taxon>
        <taxon>Nematoda</taxon>
        <taxon>Chromadorea</taxon>
        <taxon>Rhabditida</taxon>
        <taxon>Tylenchina</taxon>
        <taxon>Tylenchomorpha</taxon>
        <taxon>Tylenchoidea</taxon>
        <taxon>Meloidogynidae</taxon>
        <taxon>Meloidogyninae</taxon>
        <taxon>Meloidogyne</taxon>
        <taxon>Meloidogyne incognita group</taxon>
    </lineage>
</organism>
<dbReference type="WBParaSite" id="scaffold45599_cov473.g24453">
    <property type="protein sequence ID" value="scaffold45599_cov473.g24453"/>
    <property type="gene ID" value="scaffold45599_cov473.g24453"/>
</dbReference>
<reference evidence="2" key="1">
    <citation type="submission" date="2022-11" db="UniProtKB">
        <authorList>
            <consortium name="WormBaseParasite"/>
        </authorList>
    </citation>
    <scope>IDENTIFICATION</scope>
</reference>
<name>A0A915MMP7_MELJA</name>
<accession>A0A915MMP7</accession>
<dbReference type="Proteomes" id="UP000887561">
    <property type="component" value="Unplaced"/>
</dbReference>